<keyword evidence="6 7" id="KW-0472">Membrane</keyword>
<feature type="transmembrane region" description="Helical" evidence="7">
    <location>
        <begin position="178"/>
        <end position="197"/>
    </location>
</feature>
<keyword evidence="5 7" id="KW-1133">Transmembrane helix</keyword>
<feature type="transmembrane region" description="Helical" evidence="7">
    <location>
        <begin position="322"/>
        <end position="342"/>
    </location>
</feature>
<keyword evidence="4 7" id="KW-0812">Transmembrane</keyword>
<dbReference type="InterPro" id="IPR047200">
    <property type="entry name" value="MFS_YcaD-like"/>
</dbReference>
<dbReference type="CDD" id="cd17477">
    <property type="entry name" value="MFS_YcaD_like"/>
    <property type="match status" value="1"/>
</dbReference>
<dbReference type="EMBL" id="AOGK01000007">
    <property type="protein sequence ID" value="MDG5975502.1"/>
    <property type="molecule type" value="Genomic_DNA"/>
</dbReference>
<dbReference type="GO" id="GO:0022857">
    <property type="term" value="F:transmembrane transporter activity"/>
    <property type="evidence" value="ECO:0007669"/>
    <property type="project" value="InterPro"/>
</dbReference>
<dbReference type="Gene3D" id="1.20.1250.20">
    <property type="entry name" value="MFS general substrate transporter like domains"/>
    <property type="match status" value="2"/>
</dbReference>
<evidence type="ECO:0000256" key="2">
    <source>
        <dbReference type="ARBA" id="ARBA00022448"/>
    </source>
</evidence>
<comment type="caution">
    <text evidence="9">The sequence shown here is derived from an EMBL/GenBank/DDBJ whole genome shotgun (WGS) entry which is preliminary data.</text>
</comment>
<evidence type="ECO:0000256" key="3">
    <source>
        <dbReference type="ARBA" id="ARBA00022475"/>
    </source>
</evidence>
<dbReference type="Proteomes" id="UP001152876">
    <property type="component" value="Unassembled WGS sequence"/>
</dbReference>
<dbReference type="GO" id="GO:0005886">
    <property type="term" value="C:plasma membrane"/>
    <property type="evidence" value="ECO:0007669"/>
    <property type="project" value="UniProtKB-SubCell"/>
</dbReference>
<feature type="transmembrane region" description="Helical" evidence="7">
    <location>
        <begin position="354"/>
        <end position="377"/>
    </location>
</feature>
<evidence type="ECO:0000259" key="8">
    <source>
        <dbReference type="PROSITE" id="PS50850"/>
    </source>
</evidence>
<protein>
    <submittedName>
        <fullName evidence="9">MFS family transporter</fullName>
    </submittedName>
</protein>
<dbReference type="AlphaFoldDB" id="A0A9X4NQI3"/>
<proteinExistence type="predicted"/>
<comment type="subcellular location">
    <subcellularLocation>
        <location evidence="1">Cell membrane</location>
        <topology evidence="1">Multi-pass membrane protein</topology>
    </subcellularLocation>
</comment>
<keyword evidence="3" id="KW-1003">Cell membrane</keyword>
<dbReference type="Pfam" id="PF07690">
    <property type="entry name" value="MFS_1"/>
    <property type="match status" value="1"/>
</dbReference>
<evidence type="ECO:0000256" key="6">
    <source>
        <dbReference type="ARBA" id="ARBA00023136"/>
    </source>
</evidence>
<feature type="transmembrane region" description="Helical" evidence="7">
    <location>
        <begin position="25"/>
        <end position="49"/>
    </location>
</feature>
<feature type="domain" description="Major facilitator superfamily (MFS) profile" evidence="8">
    <location>
        <begin position="26"/>
        <end position="409"/>
    </location>
</feature>
<reference evidence="9" key="1">
    <citation type="submission" date="2013-01" db="EMBL/GenBank/DDBJ databases">
        <title>Genome draft of Hydrogenophaga taeniospiralis 2K1.</title>
        <authorList>
            <person name="Gomila M."/>
            <person name="Lalucat J."/>
        </authorList>
    </citation>
    <scope>NUCLEOTIDE SEQUENCE</scope>
    <source>
        <strain evidence="9">CCUG 15921</strain>
    </source>
</reference>
<evidence type="ECO:0000256" key="7">
    <source>
        <dbReference type="SAM" id="Phobius"/>
    </source>
</evidence>
<keyword evidence="2" id="KW-0813">Transport</keyword>
<organism evidence="9 10">
    <name type="scientific">Hydrogenophaga taeniospiralis CCUG 15921</name>
    <dbReference type="NCBI Taxonomy" id="1281780"/>
    <lineage>
        <taxon>Bacteria</taxon>
        <taxon>Pseudomonadati</taxon>
        <taxon>Pseudomonadota</taxon>
        <taxon>Betaproteobacteria</taxon>
        <taxon>Burkholderiales</taxon>
        <taxon>Comamonadaceae</taxon>
        <taxon>Hydrogenophaga</taxon>
    </lineage>
</organism>
<sequence>MSEHPLPPGHGGSPLPITPPAHARLGLVAIFGATFFELVGYFMLLPLLLLRLKGDGVSTTLAGLFAASGWVGVFLITPFASAITQRLGRRPTLWLSALIPVISTTGFLLTDWLPAWFVLDFIAGAASGLRWVLAEAVVAEFAPPLKRGRMVGLFETMVGTTFVIGPALLAVLGPQNPVALWLVLASLFIGLLWSLAIPPLPDAADAHSARVGLHGVWHALRAHPLIMTVGFVGGFFESGLTSILPLYGLSLGLGVAAAALLVSASGLGSALMMLPAGLLADRLGGHPRWGGAHRARLAIMHACALVTLAATALIPFVAGTPWLAAAVAFFWGGAGGSLYTLAMIDIGSREEGITLVNSTAVLVLSYTLGGVLAPALGAAMLDWAPVLGFPALLLAVAGSGWWLLRKENRESKAQGNA</sequence>
<evidence type="ECO:0000256" key="5">
    <source>
        <dbReference type="ARBA" id="ARBA00022989"/>
    </source>
</evidence>
<feature type="transmembrane region" description="Helical" evidence="7">
    <location>
        <begin position="248"/>
        <end position="274"/>
    </location>
</feature>
<dbReference type="OrthoDB" id="8878646at2"/>
<gene>
    <name evidence="9" type="ORF">H010_09591</name>
</gene>
<dbReference type="SUPFAM" id="SSF103473">
    <property type="entry name" value="MFS general substrate transporter"/>
    <property type="match status" value="1"/>
</dbReference>
<dbReference type="InterPro" id="IPR020846">
    <property type="entry name" value="MFS_dom"/>
</dbReference>
<evidence type="ECO:0000313" key="10">
    <source>
        <dbReference type="Proteomes" id="UP001152876"/>
    </source>
</evidence>
<dbReference type="PANTHER" id="PTHR23521">
    <property type="entry name" value="TRANSPORTER MFS SUPERFAMILY"/>
    <property type="match status" value="1"/>
</dbReference>
<evidence type="ECO:0000256" key="1">
    <source>
        <dbReference type="ARBA" id="ARBA00004651"/>
    </source>
</evidence>
<dbReference type="PROSITE" id="PS50850">
    <property type="entry name" value="MFS"/>
    <property type="match status" value="1"/>
</dbReference>
<feature type="transmembrane region" description="Helical" evidence="7">
    <location>
        <begin position="150"/>
        <end position="172"/>
    </location>
</feature>
<name>A0A9X4NQI3_9BURK</name>
<evidence type="ECO:0000313" key="9">
    <source>
        <dbReference type="EMBL" id="MDG5975502.1"/>
    </source>
</evidence>
<feature type="transmembrane region" description="Helical" evidence="7">
    <location>
        <begin position="92"/>
        <end position="109"/>
    </location>
</feature>
<dbReference type="InterPro" id="IPR036259">
    <property type="entry name" value="MFS_trans_sf"/>
</dbReference>
<feature type="transmembrane region" description="Helical" evidence="7">
    <location>
        <begin position="295"/>
        <end position="316"/>
    </location>
</feature>
<keyword evidence="10" id="KW-1185">Reference proteome</keyword>
<evidence type="ECO:0000256" key="4">
    <source>
        <dbReference type="ARBA" id="ARBA00022692"/>
    </source>
</evidence>
<accession>A0A9X4NQI3</accession>
<dbReference type="InterPro" id="IPR011701">
    <property type="entry name" value="MFS"/>
</dbReference>
<dbReference type="RefSeq" id="WP_068171019.1">
    <property type="nucleotide sequence ID" value="NZ_AOGK01000007.1"/>
</dbReference>
<feature type="transmembrane region" description="Helical" evidence="7">
    <location>
        <begin position="383"/>
        <end position="404"/>
    </location>
</feature>
<feature type="transmembrane region" description="Helical" evidence="7">
    <location>
        <begin position="61"/>
        <end position="80"/>
    </location>
</feature>
<dbReference type="PANTHER" id="PTHR23521:SF2">
    <property type="entry name" value="TRANSPORTER MFS SUPERFAMILY"/>
    <property type="match status" value="1"/>
</dbReference>
<feature type="transmembrane region" description="Helical" evidence="7">
    <location>
        <begin position="115"/>
        <end position="138"/>
    </location>
</feature>